<proteinExistence type="predicted"/>
<dbReference type="EMBL" id="QWLB01000025">
    <property type="protein sequence ID" value="RIH92105.1"/>
    <property type="molecule type" value="Genomic_DNA"/>
</dbReference>
<protein>
    <submittedName>
        <fullName evidence="2">Uncharacterized protein</fullName>
    </submittedName>
</protein>
<feature type="compositionally biased region" description="Polar residues" evidence="1">
    <location>
        <begin position="1"/>
        <end position="10"/>
    </location>
</feature>
<dbReference type="OrthoDB" id="8722685at2"/>
<dbReference type="RefSeq" id="WP_119357460.1">
    <property type="nucleotide sequence ID" value="NZ_BJXM01000004.1"/>
</dbReference>
<evidence type="ECO:0000256" key="1">
    <source>
        <dbReference type="SAM" id="MobiDB-lite"/>
    </source>
</evidence>
<gene>
    <name evidence="2" type="ORF">Mgrana_01982</name>
</gene>
<comment type="caution">
    <text evidence="2">The sequence shown here is derived from an EMBL/GenBank/DDBJ whole genome shotgun (WGS) entry which is preliminary data.</text>
</comment>
<reference evidence="2 3" key="1">
    <citation type="submission" date="2018-08" db="EMBL/GenBank/DDBJ databases">
        <title>Meiothermus granaticius genome AF-68 sequencing project.</title>
        <authorList>
            <person name="Da Costa M.S."/>
            <person name="Albuquerque L."/>
            <person name="Raposo P."/>
            <person name="Froufe H.J.C."/>
            <person name="Barroso C.S."/>
            <person name="Egas C."/>
        </authorList>
    </citation>
    <scope>NUCLEOTIDE SEQUENCE [LARGE SCALE GENOMIC DNA]</scope>
    <source>
        <strain evidence="2 3">AF-68</strain>
    </source>
</reference>
<sequence length="65" mass="7030">MANPVNQSNPHLPETLPDKTAEELSQQDLDEALEETFPASDPIPTLGAITPKEEEPSQDSSKDKG</sequence>
<accession>A0A399F8S9</accession>
<name>A0A399F8S9_9DEIN</name>
<keyword evidence="3" id="KW-1185">Reference proteome</keyword>
<organism evidence="2 3">
    <name type="scientific">Meiothermus granaticius NBRC 107808</name>
    <dbReference type="NCBI Taxonomy" id="1227551"/>
    <lineage>
        <taxon>Bacteria</taxon>
        <taxon>Thermotogati</taxon>
        <taxon>Deinococcota</taxon>
        <taxon>Deinococci</taxon>
        <taxon>Thermales</taxon>
        <taxon>Thermaceae</taxon>
        <taxon>Meiothermus</taxon>
    </lineage>
</organism>
<evidence type="ECO:0000313" key="3">
    <source>
        <dbReference type="Proteomes" id="UP000266178"/>
    </source>
</evidence>
<feature type="region of interest" description="Disordered" evidence="1">
    <location>
        <begin position="1"/>
        <end position="65"/>
    </location>
</feature>
<dbReference type="Proteomes" id="UP000266178">
    <property type="component" value="Unassembled WGS sequence"/>
</dbReference>
<dbReference type="AlphaFoldDB" id="A0A399F8S9"/>
<evidence type="ECO:0000313" key="2">
    <source>
        <dbReference type="EMBL" id="RIH92105.1"/>
    </source>
</evidence>
<feature type="compositionally biased region" description="Basic and acidic residues" evidence="1">
    <location>
        <begin position="51"/>
        <end position="65"/>
    </location>
</feature>